<feature type="compositionally biased region" description="Low complexity" evidence="1">
    <location>
        <begin position="65"/>
        <end position="90"/>
    </location>
</feature>
<evidence type="ECO:0000256" key="2">
    <source>
        <dbReference type="SAM" id="Phobius"/>
    </source>
</evidence>
<dbReference type="EMBL" id="JAHWGI010001411">
    <property type="protein sequence ID" value="KAK3930180.1"/>
    <property type="molecule type" value="Genomic_DNA"/>
</dbReference>
<reference evidence="3" key="1">
    <citation type="submission" date="2021-07" db="EMBL/GenBank/DDBJ databases">
        <authorList>
            <person name="Catto M.A."/>
            <person name="Jacobson A."/>
            <person name="Kennedy G."/>
            <person name="Labadie P."/>
            <person name="Hunt B.G."/>
            <person name="Srinivasan R."/>
        </authorList>
    </citation>
    <scope>NUCLEOTIDE SEQUENCE</scope>
    <source>
        <strain evidence="3">PL_HMW_Pooled</strain>
        <tissue evidence="3">Head</tissue>
    </source>
</reference>
<sequence length="681" mass="69741">MPGLVPGSSVRTLRSQRSEPAGTKQGTKQGNAQQGKASWPPARDVIASATPRRKAKAGRTEDANAKQQAKPAVPTAAARPAIAKQPAAAKTPGKQPAPIAPIKATVPGAPGGASRQQVHAAGRGPGGAPGQSPPLPLPPGVKHGVLPALSRPPRPPRAQDAASPGASTSSSNRLASGDPRAPCAPADIVEARKKPNGTTFGGRGRQRSAESPAAGADGDAVSQARTAPPEGKAAWQERERERDRERGERRQSACEAGINHRVKSTEARRRWMRRNRIHDTAFGGSSSDEDDIPFPFGHESAAANALLYVGLGTVAVGMVIAFVGTGEKGFKTLELRLIGPTLIAGGVLCCLLRVMLCVCPSKCLLKRFRQRSRHKKQVMALEAAGRIAMGPMGRNLPPRHGHHGMRGPGLSRSGSRAGSRSGSRHGSRPPSRVSRAPSELIRSPSDPNDPTVSGLRGKKRVSIASASGGPSGSGVGAGVHRPGSSGLPSSQSSQVLAATSLFLQNEQQASQACRSGGRLGLGFTVPSINLPSLVRGRTSSEDLGDGYVASSVRRLSQSSKRLGSTGDLPLLAAVDVDADADGFDIGDVASCSFNSAFSPDDSRPGPSSAPSTSHVHAPHAIIVTSPTPSSSPRPATRGSSAGSSSGSGSGSAAPSRGSSAGGDRDRPTREIILSPGGLGLQ</sequence>
<keyword evidence="2" id="KW-0472">Membrane</keyword>
<dbReference type="Proteomes" id="UP001219518">
    <property type="component" value="Unassembled WGS sequence"/>
</dbReference>
<feature type="compositionally biased region" description="Polar residues" evidence="1">
    <location>
        <begin position="24"/>
        <end position="36"/>
    </location>
</feature>
<feature type="transmembrane region" description="Helical" evidence="2">
    <location>
        <begin position="337"/>
        <end position="356"/>
    </location>
</feature>
<organism evidence="3 4">
    <name type="scientific">Frankliniella fusca</name>
    <dbReference type="NCBI Taxonomy" id="407009"/>
    <lineage>
        <taxon>Eukaryota</taxon>
        <taxon>Metazoa</taxon>
        <taxon>Ecdysozoa</taxon>
        <taxon>Arthropoda</taxon>
        <taxon>Hexapoda</taxon>
        <taxon>Insecta</taxon>
        <taxon>Pterygota</taxon>
        <taxon>Neoptera</taxon>
        <taxon>Paraneoptera</taxon>
        <taxon>Thysanoptera</taxon>
        <taxon>Terebrantia</taxon>
        <taxon>Thripoidea</taxon>
        <taxon>Thripidae</taxon>
        <taxon>Frankliniella</taxon>
    </lineage>
</organism>
<accession>A0AAE1I0S0</accession>
<feature type="region of interest" description="Disordered" evidence="1">
    <location>
        <begin position="1"/>
        <end position="258"/>
    </location>
</feature>
<name>A0AAE1I0S0_9NEOP</name>
<feature type="compositionally biased region" description="Polar residues" evidence="1">
    <location>
        <begin position="165"/>
        <end position="174"/>
    </location>
</feature>
<keyword evidence="2" id="KW-1133">Transmembrane helix</keyword>
<feature type="compositionally biased region" description="Low complexity" evidence="1">
    <location>
        <begin position="624"/>
        <end position="658"/>
    </location>
</feature>
<gene>
    <name evidence="3" type="ORF">KUF71_004914</name>
</gene>
<feature type="compositionally biased region" description="Basic and acidic residues" evidence="1">
    <location>
        <begin position="235"/>
        <end position="252"/>
    </location>
</feature>
<reference evidence="3" key="2">
    <citation type="journal article" date="2023" name="BMC Genomics">
        <title>Pest status, molecular evolution, and epigenetic factors derived from the genome assembly of Frankliniella fusca, a thysanopteran phytovirus vector.</title>
        <authorList>
            <person name="Catto M.A."/>
            <person name="Labadie P.E."/>
            <person name="Jacobson A.L."/>
            <person name="Kennedy G.G."/>
            <person name="Srinivasan R."/>
            <person name="Hunt B.G."/>
        </authorList>
    </citation>
    <scope>NUCLEOTIDE SEQUENCE</scope>
    <source>
        <strain evidence="3">PL_HMW_Pooled</strain>
    </source>
</reference>
<feature type="region of interest" description="Disordered" evidence="1">
    <location>
        <begin position="389"/>
        <end position="492"/>
    </location>
</feature>
<feature type="region of interest" description="Disordered" evidence="1">
    <location>
        <begin position="597"/>
        <end position="681"/>
    </location>
</feature>
<proteinExistence type="predicted"/>
<keyword evidence="4" id="KW-1185">Reference proteome</keyword>
<dbReference type="AlphaFoldDB" id="A0AAE1I0S0"/>
<feature type="compositionally biased region" description="Low complexity" evidence="1">
    <location>
        <begin position="428"/>
        <end position="438"/>
    </location>
</feature>
<feature type="compositionally biased region" description="Low complexity" evidence="1">
    <location>
        <begin position="408"/>
        <end position="421"/>
    </location>
</feature>
<comment type="caution">
    <text evidence="3">The sequence shown here is derived from an EMBL/GenBank/DDBJ whole genome shotgun (WGS) entry which is preliminary data.</text>
</comment>
<feature type="compositionally biased region" description="Low complexity" evidence="1">
    <location>
        <begin position="478"/>
        <end position="492"/>
    </location>
</feature>
<evidence type="ECO:0000256" key="1">
    <source>
        <dbReference type="SAM" id="MobiDB-lite"/>
    </source>
</evidence>
<keyword evidence="2" id="KW-0812">Transmembrane</keyword>
<evidence type="ECO:0000313" key="3">
    <source>
        <dbReference type="EMBL" id="KAK3930180.1"/>
    </source>
</evidence>
<protein>
    <submittedName>
        <fullName evidence="3">Mothers against decapentaplegic-like protein 1</fullName>
    </submittedName>
</protein>
<feature type="transmembrane region" description="Helical" evidence="2">
    <location>
        <begin position="305"/>
        <end position="325"/>
    </location>
</feature>
<evidence type="ECO:0000313" key="4">
    <source>
        <dbReference type="Proteomes" id="UP001219518"/>
    </source>
</evidence>